<evidence type="ECO:0000313" key="1">
    <source>
        <dbReference type="EMBL" id="UNP29262.1"/>
    </source>
</evidence>
<sequence>MQDQKEALKDHLRGMNRHNRTALVQLIAVTDWRGIAQRELERRAGLVFQVINDEVMVAIAKGEVDVNQAIAEVLAG</sequence>
<accession>A0ABY3XDR6</accession>
<protein>
    <submittedName>
        <fullName evidence="1">Uncharacterized protein</fullName>
    </submittedName>
</protein>
<reference evidence="1 2" key="1">
    <citation type="submission" date="2022-03" db="EMBL/GenBank/DDBJ databases">
        <title>Complete genome sequence of Lysobacter capsici VKM B-2533 and Lysobacter gummosus 10.1.1, promising sources of lytic agents.</title>
        <authorList>
            <person name="Tarlachkov S.V."/>
            <person name="Kudryakova I.V."/>
            <person name="Afoshin A.S."/>
            <person name="Leontyevskaya E.A."/>
            <person name="Leontyevskaya N.V."/>
        </authorList>
    </citation>
    <scope>NUCLEOTIDE SEQUENCE [LARGE SCALE GENOMIC DNA]</scope>
    <source>
        <strain evidence="1 2">10.1.1</strain>
    </source>
</reference>
<gene>
    <name evidence="1" type="ORF">MOV92_22795</name>
</gene>
<proteinExistence type="predicted"/>
<organism evidence="1 2">
    <name type="scientific">Lysobacter gummosus</name>
    <dbReference type="NCBI Taxonomy" id="262324"/>
    <lineage>
        <taxon>Bacteria</taxon>
        <taxon>Pseudomonadati</taxon>
        <taxon>Pseudomonadota</taxon>
        <taxon>Gammaproteobacteria</taxon>
        <taxon>Lysobacterales</taxon>
        <taxon>Lysobacteraceae</taxon>
        <taxon>Lysobacter</taxon>
    </lineage>
</organism>
<name>A0ABY3XDR6_9GAMM</name>
<keyword evidence="2" id="KW-1185">Reference proteome</keyword>
<dbReference type="EMBL" id="CP093547">
    <property type="protein sequence ID" value="UNP29262.1"/>
    <property type="molecule type" value="Genomic_DNA"/>
</dbReference>
<evidence type="ECO:0000313" key="2">
    <source>
        <dbReference type="Proteomes" id="UP000829194"/>
    </source>
</evidence>
<dbReference type="RefSeq" id="WP_057944751.1">
    <property type="nucleotide sequence ID" value="NZ_CP011131.1"/>
</dbReference>
<dbReference type="Proteomes" id="UP000829194">
    <property type="component" value="Chromosome"/>
</dbReference>